<evidence type="ECO:0000313" key="1">
    <source>
        <dbReference type="EMBL" id="GAA4239755.1"/>
    </source>
</evidence>
<comment type="caution">
    <text evidence="1">The sequence shown here is derived from an EMBL/GenBank/DDBJ whole genome shotgun (WGS) entry which is preliminary data.</text>
</comment>
<organism evidence="1 2">
    <name type="scientific">Actinomadura meridiana</name>
    <dbReference type="NCBI Taxonomy" id="559626"/>
    <lineage>
        <taxon>Bacteria</taxon>
        <taxon>Bacillati</taxon>
        <taxon>Actinomycetota</taxon>
        <taxon>Actinomycetes</taxon>
        <taxon>Streptosporangiales</taxon>
        <taxon>Thermomonosporaceae</taxon>
        <taxon>Actinomadura</taxon>
    </lineage>
</organism>
<dbReference type="EMBL" id="BAABAS010000021">
    <property type="protein sequence ID" value="GAA4239755.1"/>
    <property type="molecule type" value="Genomic_DNA"/>
</dbReference>
<gene>
    <name evidence="1" type="ORF">GCM10022254_61310</name>
</gene>
<proteinExistence type="predicted"/>
<dbReference type="Proteomes" id="UP001501710">
    <property type="component" value="Unassembled WGS sequence"/>
</dbReference>
<accession>A0ABP8CIK4</accession>
<evidence type="ECO:0000313" key="2">
    <source>
        <dbReference type="Proteomes" id="UP001501710"/>
    </source>
</evidence>
<keyword evidence="2" id="KW-1185">Reference proteome</keyword>
<name>A0ABP8CIK4_9ACTN</name>
<protein>
    <submittedName>
        <fullName evidence="1">Uncharacterized protein</fullName>
    </submittedName>
</protein>
<reference evidence="2" key="1">
    <citation type="journal article" date="2019" name="Int. J. Syst. Evol. Microbiol.">
        <title>The Global Catalogue of Microorganisms (GCM) 10K type strain sequencing project: providing services to taxonomists for standard genome sequencing and annotation.</title>
        <authorList>
            <consortium name="The Broad Institute Genomics Platform"/>
            <consortium name="The Broad Institute Genome Sequencing Center for Infectious Disease"/>
            <person name="Wu L."/>
            <person name="Ma J."/>
        </authorList>
    </citation>
    <scope>NUCLEOTIDE SEQUENCE [LARGE SCALE GENOMIC DNA]</scope>
    <source>
        <strain evidence="2">JCM 17440</strain>
    </source>
</reference>
<sequence>MGPVRLRTGPIPWKDARMTVTVPPFDYEAMYAKEPTVWREKGLHWHCYSWRGNGKDWGDDKLRHDDQADITPSMVRGWLRKNPRLIRLTCSTPEEAAAWSMQEWTRARAEALTPVPDWITDESQERMALHDLRSGNDLAKGLWVKGPSMVSWGIIGTSEHCH</sequence>